<name>A0A8T1U230_9STRA</name>
<protein>
    <submittedName>
        <fullName evidence="1">Uncharacterized protein</fullName>
    </submittedName>
</protein>
<proteinExistence type="predicted"/>
<evidence type="ECO:0000313" key="2">
    <source>
        <dbReference type="Proteomes" id="UP000688947"/>
    </source>
</evidence>
<dbReference type="EMBL" id="JAENGZ010000947">
    <property type="protein sequence ID" value="KAG6952115.1"/>
    <property type="molecule type" value="Genomic_DNA"/>
</dbReference>
<dbReference type="AlphaFoldDB" id="A0A8T1U230"/>
<comment type="caution">
    <text evidence="1">The sequence shown here is derived from an EMBL/GenBank/DDBJ whole genome shotgun (WGS) entry which is preliminary data.</text>
</comment>
<reference evidence="1" key="1">
    <citation type="submission" date="2021-01" db="EMBL/GenBank/DDBJ databases">
        <title>Phytophthora aleatoria, a newly-described species from Pinus radiata is distinct from Phytophthora cactorum isolates based on comparative genomics.</title>
        <authorList>
            <person name="Mcdougal R."/>
            <person name="Panda P."/>
            <person name="Williams N."/>
            <person name="Studholme D.J."/>
        </authorList>
    </citation>
    <scope>NUCLEOTIDE SEQUENCE</scope>
    <source>
        <strain evidence="1">NZFS 3830</strain>
    </source>
</reference>
<evidence type="ECO:0000313" key="1">
    <source>
        <dbReference type="EMBL" id="KAG6952115.1"/>
    </source>
</evidence>
<sequence length="87" mass="10013">MYVVPYPFHCVVVYDDAEDEAIIRDDCDKNSLLKSHENLSKLLLLNFTPEIIVKNVEMGLYSCHFDAGILQVHVHIPKRNHSSAFQQ</sequence>
<organism evidence="1 2">
    <name type="scientific">Phytophthora cactorum</name>
    <dbReference type="NCBI Taxonomy" id="29920"/>
    <lineage>
        <taxon>Eukaryota</taxon>
        <taxon>Sar</taxon>
        <taxon>Stramenopiles</taxon>
        <taxon>Oomycota</taxon>
        <taxon>Peronosporomycetes</taxon>
        <taxon>Peronosporales</taxon>
        <taxon>Peronosporaceae</taxon>
        <taxon>Phytophthora</taxon>
    </lineage>
</organism>
<dbReference type="Proteomes" id="UP000688947">
    <property type="component" value="Unassembled WGS sequence"/>
</dbReference>
<dbReference type="OrthoDB" id="10261361at2759"/>
<gene>
    <name evidence="1" type="ORF">JG687_00013215</name>
</gene>
<accession>A0A8T1U230</accession>